<gene>
    <name evidence="1" type="ORF">NTEN_LOCUS18971</name>
</gene>
<evidence type="ECO:0000313" key="1">
    <source>
        <dbReference type="EMBL" id="CAB0014545.1"/>
    </source>
</evidence>
<organism evidence="1 2">
    <name type="scientific">Nesidiocoris tenuis</name>
    <dbReference type="NCBI Taxonomy" id="355587"/>
    <lineage>
        <taxon>Eukaryota</taxon>
        <taxon>Metazoa</taxon>
        <taxon>Ecdysozoa</taxon>
        <taxon>Arthropoda</taxon>
        <taxon>Hexapoda</taxon>
        <taxon>Insecta</taxon>
        <taxon>Pterygota</taxon>
        <taxon>Neoptera</taxon>
        <taxon>Paraneoptera</taxon>
        <taxon>Hemiptera</taxon>
        <taxon>Heteroptera</taxon>
        <taxon>Panheteroptera</taxon>
        <taxon>Cimicomorpha</taxon>
        <taxon>Miridae</taxon>
        <taxon>Dicyphina</taxon>
        <taxon>Nesidiocoris</taxon>
    </lineage>
</organism>
<dbReference type="Proteomes" id="UP000479000">
    <property type="component" value="Unassembled WGS sequence"/>
</dbReference>
<proteinExistence type="predicted"/>
<sequence>MSRMVDGARKPWWTFTTNLTIYRHCKLEKFGIIVRQSGHDNRCWESILKSMEVDEDGNRSSNWGKM</sequence>
<protein>
    <submittedName>
        <fullName evidence="1">Uncharacterized protein</fullName>
    </submittedName>
</protein>
<accession>A0A6H5H9H4</accession>
<evidence type="ECO:0000313" key="2">
    <source>
        <dbReference type="Proteomes" id="UP000479000"/>
    </source>
</evidence>
<dbReference type="EMBL" id="CADCXU010028056">
    <property type="protein sequence ID" value="CAB0014545.1"/>
    <property type="molecule type" value="Genomic_DNA"/>
</dbReference>
<dbReference type="AlphaFoldDB" id="A0A6H5H9H4"/>
<reference evidence="1 2" key="1">
    <citation type="submission" date="2020-02" db="EMBL/GenBank/DDBJ databases">
        <authorList>
            <person name="Ferguson B K."/>
        </authorList>
    </citation>
    <scope>NUCLEOTIDE SEQUENCE [LARGE SCALE GENOMIC DNA]</scope>
</reference>
<keyword evidence="2" id="KW-1185">Reference proteome</keyword>
<name>A0A6H5H9H4_9HEMI</name>
<feature type="non-terminal residue" evidence="1">
    <location>
        <position position="66"/>
    </location>
</feature>